<keyword evidence="2" id="KW-1185">Reference proteome</keyword>
<dbReference type="Proteomes" id="UP000015241">
    <property type="component" value="Unassembled WGS sequence"/>
</dbReference>
<evidence type="ECO:0000313" key="2">
    <source>
        <dbReference type="Proteomes" id="UP000015241"/>
    </source>
</evidence>
<protein>
    <recommendedName>
        <fullName evidence="3">F-box domain-containing protein</fullName>
    </recommendedName>
</protein>
<gene>
    <name evidence="1" type="ORF">FOMPIDRAFT_88488</name>
</gene>
<dbReference type="SUPFAM" id="SSF52047">
    <property type="entry name" value="RNI-like"/>
    <property type="match status" value="1"/>
</dbReference>
<dbReference type="InterPro" id="IPR032675">
    <property type="entry name" value="LRR_dom_sf"/>
</dbReference>
<dbReference type="HOGENOM" id="CLU_021164_3_1_1"/>
<evidence type="ECO:0000313" key="1">
    <source>
        <dbReference type="EMBL" id="EPS92944.1"/>
    </source>
</evidence>
<dbReference type="EMBL" id="KE504318">
    <property type="protein sequence ID" value="EPS92944.1"/>
    <property type="molecule type" value="Genomic_DNA"/>
</dbReference>
<organism evidence="1 2">
    <name type="scientific">Fomitopsis schrenkii</name>
    <name type="common">Brown rot fungus</name>
    <dbReference type="NCBI Taxonomy" id="2126942"/>
    <lineage>
        <taxon>Eukaryota</taxon>
        <taxon>Fungi</taxon>
        <taxon>Dikarya</taxon>
        <taxon>Basidiomycota</taxon>
        <taxon>Agaricomycotina</taxon>
        <taxon>Agaricomycetes</taxon>
        <taxon>Polyporales</taxon>
        <taxon>Fomitopsis</taxon>
    </lineage>
</organism>
<dbReference type="AlphaFoldDB" id="S8F1P6"/>
<dbReference type="InParanoid" id="S8F1P6"/>
<sequence>MQAALQCTDILNEILDYLSPPLGESQADLHDDKCEARRKEQKTLCNVALTCKAFSEPAVKRLWAVVPNFDALLGLLPSSAKVVSDIAIPDGYDPPSKAHLRSKDSVWIMDGPVTDIERDRFIWHAQHIRIFHLHCARRIDPAVFLRLSLSRLGAPLTPRLHTLRVHSGWPPYKDMAAQLLSGPALRTLAVTFACAEATTWVTTDSKPPLDRHSYALRMLLADVAAAAPRLVSLQVCGGAHASLIAPIGTMHALRKLDLSLMVRPFGTDLLRALAGLEELEELALPNKFDAREAVPCRGFKNVRSLTVLRGAQTVPSLLAAMPDMRLREFSLANVESEDIDLIQAVADALSAGPGVHLEVLSLPAILTDWPPILNQPLSTLLAPFFALKRIKSLHLDCKQPLPTMDEDLRMIGRAWPELEHIHLAYTNFVPDIVAPTINGMVELAYSCPGLKDVCFFADRSVLDPWFTVPLNGLNGPPWIPDEQIRDVGQVARLLYSTFGLRKNKGIDRARKWDAVLHEMAKLHQGLEDCDA</sequence>
<proteinExistence type="predicted"/>
<dbReference type="OrthoDB" id="2801180at2759"/>
<accession>S8F1P6</accession>
<evidence type="ECO:0008006" key="3">
    <source>
        <dbReference type="Google" id="ProtNLM"/>
    </source>
</evidence>
<dbReference type="STRING" id="743788.S8F1P6"/>
<dbReference type="Gene3D" id="3.80.10.10">
    <property type="entry name" value="Ribonuclease Inhibitor"/>
    <property type="match status" value="1"/>
</dbReference>
<reference evidence="1 2" key="1">
    <citation type="journal article" date="2012" name="Science">
        <title>The Paleozoic origin of enzymatic lignin decomposition reconstructed from 31 fungal genomes.</title>
        <authorList>
            <person name="Floudas D."/>
            <person name="Binder M."/>
            <person name="Riley R."/>
            <person name="Barry K."/>
            <person name="Blanchette R.A."/>
            <person name="Henrissat B."/>
            <person name="Martinez A.T."/>
            <person name="Otillar R."/>
            <person name="Spatafora J.W."/>
            <person name="Yadav J.S."/>
            <person name="Aerts A."/>
            <person name="Benoit I."/>
            <person name="Boyd A."/>
            <person name="Carlson A."/>
            <person name="Copeland A."/>
            <person name="Coutinho P.M."/>
            <person name="de Vries R.P."/>
            <person name="Ferreira P."/>
            <person name="Findley K."/>
            <person name="Foster B."/>
            <person name="Gaskell J."/>
            <person name="Glotzer D."/>
            <person name="Gorecki P."/>
            <person name="Heitman J."/>
            <person name="Hesse C."/>
            <person name="Hori C."/>
            <person name="Igarashi K."/>
            <person name="Jurgens J.A."/>
            <person name="Kallen N."/>
            <person name="Kersten P."/>
            <person name="Kohler A."/>
            <person name="Kuees U."/>
            <person name="Kumar T.K.A."/>
            <person name="Kuo A."/>
            <person name="LaButti K."/>
            <person name="Larrondo L.F."/>
            <person name="Lindquist E."/>
            <person name="Ling A."/>
            <person name="Lombard V."/>
            <person name="Lucas S."/>
            <person name="Lundell T."/>
            <person name="Martin R."/>
            <person name="McLaughlin D.J."/>
            <person name="Morgenstern I."/>
            <person name="Morin E."/>
            <person name="Murat C."/>
            <person name="Nagy L.G."/>
            <person name="Nolan M."/>
            <person name="Ohm R.A."/>
            <person name="Patyshakuliyeva A."/>
            <person name="Rokas A."/>
            <person name="Ruiz-Duenas F.J."/>
            <person name="Sabat G."/>
            <person name="Salamov A."/>
            <person name="Samejima M."/>
            <person name="Schmutz J."/>
            <person name="Slot J.C."/>
            <person name="St John F."/>
            <person name="Stenlid J."/>
            <person name="Sun H."/>
            <person name="Sun S."/>
            <person name="Syed K."/>
            <person name="Tsang A."/>
            <person name="Wiebenga A."/>
            <person name="Young D."/>
            <person name="Pisabarro A."/>
            <person name="Eastwood D.C."/>
            <person name="Martin F."/>
            <person name="Cullen D."/>
            <person name="Grigoriev I.V."/>
            <person name="Hibbett D.S."/>
        </authorList>
    </citation>
    <scope>NUCLEOTIDE SEQUENCE</scope>
    <source>
        <strain evidence="2">FP-58527</strain>
    </source>
</reference>
<name>S8F1P6_FOMSC</name>
<dbReference type="eggNOG" id="ENOG502RD19">
    <property type="taxonomic scope" value="Eukaryota"/>
</dbReference>